<dbReference type="GO" id="GO:0008374">
    <property type="term" value="F:O-acyltransferase activity"/>
    <property type="evidence" value="ECO:0007669"/>
    <property type="project" value="InterPro"/>
</dbReference>
<evidence type="ECO:0000256" key="4">
    <source>
        <dbReference type="ARBA" id="ARBA00022692"/>
    </source>
</evidence>
<keyword evidence="3" id="KW-0808">Transferase</keyword>
<dbReference type="eggNOG" id="ENOG502QW01">
    <property type="taxonomic scope" value="Eukaryota"/>
</dbReference>
<feature type="transmembrane region" description="Helical" evidence="9">
    <location>
        <begin position="71"/>
        <end position="91"/>
    </location>
</feature>
<accession>M1B0V4</accession>
<dbReference type="InterPro" id="IPR032805">
    <property type="entry name" value="Wax_synthase_dom"/>
</dbReference>
<evidence type="ECO:0000256" key="8">
    <source>
        <dbReference type="ARBA" id="ARBA00023315"/>
    </source>
</evidence>
<name>M1B0V4_SOLTU</name>
<dbReference type="AlphaFoldDB" id="M1B0V4"/>
<feature type="transmembrane region" description="Helical" evidence="9">
    <location>
        <begin position="97"/>
        <end position="116"/>
    </location>
</feature>
<dbReference type="Proteomes" id="UP000011115">
    <property type="component" value="Unassembled WGS sequence"/>
</dbReference>
<evidence type="ECO:0000256" key="5">
    <source>
        <dbReference type="ARBA" id="ARBA00022989"/>
    </source>
</evidence>
<keyword evidence="8" id="KW-0012">Acyltransferase</keyword>
<dbReference type="InterPro" id="IPR044851">
    <property type="entry name" value="Wax_synthase"/>
</dbReference>
<evidence type="ECO:0000256" key="7">
    <source>
        <dbReference type="ARBA" id="ARBA00023136"/>
    </source>
</evidence>
<dbReference type="GO" id="GO:0016020">
    <property type="term" value="C:membrane"/>
    <property type="evidence" value="ECO:0007669"/>
    <property type="project" value="UniProtKB-SubCell"/>
</dbReference>
<keyword evidence="5 9" id="KW-1133">Transmembrane helix</keyword>
<comment type="subcellular location">
    <subcellularLocation>
        <location evidence="1">Membrane</location>
        <topology evidence="1">Multi-pass membrane protein</topology>
    </subcellularLocation>
</comment>
<evidence type="ECO:0000256" key="9">
    <source>
        <dbReference type="SAM" id="Phobius"/>
    </source>
</evidence>
<evidence type="ECO:0000256" key="3">
    <source>
        <dbReference type="ARBA" id="ARBA00022679"/>
    </source>
</evidence>
<feature type="transmembrane region" description="Helical" evidence="9">
    <location>
        <begin position="220"/>
        <end position="237"/>
    </location>
</feature>
<organism evidence="11 12">
    <name type="scientific">Solanum tuberosum</name>
    <name type="common">Potato</name>
    <dbReference type="NCBI Taxonomy" id="4113"/>
    <lineage>
        <taxon>Eukaryota</taxon>
        <taxon>Viridiplantae</taxon>
        <taxon>Streptophyta</taxon>
        <taxon>Embryophyta</taxon>
        <taxon>Tracheophyta</taxon>
        <taxon>Spermatophyta</taxon>
        <taxon>Magnoliopsida</taxon>
        <taxon>eudicotyledons</taxon>
        <taxon>Gunneridae</taxon>
        <taxon>Pentapetalae</taxon>
        <taxon>asterids</taxon>
        <taxon>lamiids</taxon>
        <taxon>Solanales</taxon>
        <taxon>Solanaceae</taxon>
        <taxon>Solanoideae</taxon>
        <taxon>Solaneae</taxon>
        <taxon>Solanum</taxon>
    </lineage>
</organism>
<dbReference type="Gramene" id="PGSC0003DMT400034537">
    <property type="protein sequence ID" value="PGSC0003DMT400034537"/>
    <property type="gene ID" value="PGSC0003DMG400013276"/>
</dbReference>
<evidence type="ECO:0000256" key="1">
    <source>
        <dbReference type="ARBA" id="ARBA00004141"/>
    </source>
</evidence>
<reference evidence="12" key="1">
    <citation type="journal article" date="2011" name="Nature">
        <title>Genome sequence and analysis of the tuber crop potato.</title>
        <authorList>
            <consortium name="The Potato Genome Sequencing Consortium"/>
        </authorList>
    </citation>
    <scope>NUCLEOTIDE SEQUENCE [LARGE SCALE GENOMIC DNA]</scope>
    <source>
        <strain evidence="12">cv. DM1-3 516 R44</strain>
    </source>
</reference>
<protein>
    <submittedName>
        <fullName evidence="11">Acyltransferase</fullName>
    </submittedName>
</protein>
<dbReference type="PANTHER" id="PTHR31595:SF50">
    <property type="entry name" value="WAX SYNTHASE DOMAIN-CONTAINING PROTEIN"/>
    <property type="match status" value="1"/>
</dbReference>
<dbReference type="OMA" id="NTEFKAC"/>
<dbReference type="HOGENOM" id="CLU_904327_0_0_1"/>
<feature type="transmembrane region" description="Helical" evidence="9">
    <location>
        <begin position="187"/>
        <end position="208"/>
    </location>
</feature>
<evidence type="ECO:0000256" key="2">
    <source>
        <dbReference type="ARBA" id="ARBA00007282"/>
    </source>
</evidence>
<keyword evidence="12" id="KW-1185">Reference proteome</keyword>
<dbReference type="PaxDb" id="4113-PGSC0003DMT400034537"/>
<reference evidence="11" key="2">
    <citation type="submission" date="2015-06" db="UniProtKB">
        <authorList>
            <consortium name="EnsemblPlants"/>
        </authorList>
    </citation>
    <scope>IDENTIFICATION</scope>
    <source>
        <strain evidence="11">DM1-3 516 R44</strain>
    </source>
</reference>
<feature type="domain" description="Wax synthase" evidence="10">
    <location>
        <begin position="139"/>
        <end position="225"/>
    </location>
</feature>
<evidence type="ECO:0000256" key="6">
    <source>
        <dbReference type="ARBA" id="ARBA00023098"/>
    </source>
</evidence>
<keyword evidence="4 9" id="KW-0812">Transmembrane</keyword>
<sequence length="308" mass="35315">MLNIVSIAVRVVRRVELEPAINNPHLASSLQDFWGKRWNLMVTNILRLAVYDHVRLVIVDRIPRKWAPIPAVLATFFVSGLMHELFFYYIGRLKPSGEAMMFFLIHGVALSVEIAIKKMFNGKFLVPRIISGVSRVELEPPFDEPYLASSLQDFWGKRWNLMVTNILRPTVYDPVRSIVADRISRKWAPLPAVLATFFVSGLMHELIFNYNGRLMPNGEYILFFLIHGVALSVEIVIKKISNGKFFVPRIISCPLALAFIFFTSCWMFFPSFLRGNTEFKACSESIAFFKFIRYGQLISPTNITCPLL</sequence>
<keyword evidence="7 9" id="KW-0472">Membrane</keyword>
<dbReference type="GO" id="GO:0006629">
    <property type="term" value="P:lipid metabolic process"/>
    <property type="evidence" value="ECO:0007669"/>
    <property type="project" value="UniProtKB-KW"/>
</dbReference>
<dbReference type="Pfam" id="PF13813">
    <property type="entry name" value="MBOAT_2"/>
    <property type="match status" value="2"/>
</dbReference>
<feature type="domain" description="Wax synthase" evidence="10">
    <location>
        <begin position="18"/>
        <end position="104"/>
    </location>
</feature>
<evidence type="ECO:0000313" key="12">
    <source>
        <dbReference type="Proteomes" id="UP000011115"/>
    </source>
</evidence>
<evidence type="ECO:0000259" key="10">
    <source>
        <dbReference type="Pfam" id="PF13813"/>
    </source>
</evidence>
<dbReference type="InParanoid" id="M1B0V4"/>
<dbReference type="PANTHER" id="PTHR31595">
    <property type="entry name" value="LONG-CHAIN-ALCOHOL O-FATTY-ACYLTRANSFERASE 3-RELATED"/>
    <property type="match status" value="1"/>
</dbReference>
<keyword evidence="6" id="KW-0443">Lipid metabolism</keyword>
<dbReference type="EnsemblPlants" id="PGSC0003DMT400034537">
    <property type="protein sequence ID" value="PGSC0003DMT400034537"/>
    <property type="gene ID" value="PGSC0003DMG400013276"/>
</dbReference>
<proteinExistence type="inferred from homology"/>
<evidence type="ECO:0000313" key="11">
    <source>
        <dbReference type="EnsemblPlants" id="PGSC0003DMT400034537"/>
    </source>
</evidence>
<feature type="transmembrane region" description="Helical" evidence="9">
    <location>
        <begin position="249"/>
        <end position="269"/>
    </location>
</feature>
<comment type="similarity">
    <text evidence="2">Belongs to the wax synthase family.</text>
</comment>
<dbReference type="STRING" id="4113.M1B0V4"/>